<dbReference type="Pfam" id="PF15902">
    <property type="entry name" value="Sortilin-Vps10"/>
    <property type="match status" value="1"/>
</dbReference>
<keyword evidence="1" id="KW-0677">Repeat</keyword>
<dbReference type="InParanoid" id="Q01RK7"/>
<proteinExistence type="predicted"/>
<dbReference type="GO" id="GO:0016787">
    <property type="term" value="F:hydrolase activity"/>
    <property type="evidence" value="ECO:0007669"/>
    <property type="project" value="UniProtKB-KW"/>
</dbReference>
<dbReference type="InterPro" id="IPR015943">
    <property type="entry name" value="WD40/YVTN_repeat-like_dom_sf"/>
</dbReference>
<dbReference type="PROSITE" id="PS51257">
    <property type="entry name" value="PROKAR_LIPOPROTEIN"/>
    <property type="match status" value="1"/>
</dbReference>
<dbReference type="CDD" id="cd15482">
    <property type="entry name" value="Sialidase_non-viral"/>
    <property type="match status" value="1"/>
</dbReference>
<dbReference type="OrthoDB" id="9767885at2"/>
<dbReference type="AlphaFoldDB" id="Q01RK7"/>
<dbReference type="KEGG" id="sus:Acid_6795"/>
<protein>
    <submittedName>
        <fullName evidence="3">Glycosyl hydrolase, BNR repeat</fullName>
    </submittedName>
</protein>
<dbReference type="EMBL" id="CP000473">
    <property type="protein sequence ID" value="ABJ87713.1"/>
    <property type="molecule type" value="Genomic_DNA"/>
</dbReference>
<evidence type="ECO:0000259" key="2">
    <source>
        <dbReference type="Pfam" id="PF15902"/>
    </source>
</evidence>
<evidence type="ECO:0000256" key="1">
    <source>
        <dbReference type="ARBA" id="ARBA00022737"/>
    </source>
</evidence>
<name>Q01RK7_SOLUE</name>
<dbReference type="InterPro" id="IPR052025">
    <property type="entry name" value="Xyloglucanase_GH74"/>
</dbReference>
<feature type="domain" description="Sortilin N-terminal" evidence="2">
    <location>
        <begin position="106"/>
        <end position="211"/>
    </location>
</feature>
<dbReference type="eggNOG" id="COG4447">
    <property type="taxonomic scope" value="Bacteria"/>
</dbReference>
<evidence type="ECO:0000313" key="3">
    <source>
        <dbReference type="EMBL" id="ABJ87713.1"/>
    </source>
</evidence>
<dbReference type="Gene3D" id="2.130.10.10">
    <property type="entry name" value="YVTN repeat-like/Quinoprotein amine dehydrogenase"/>
    <property type="match status" value="3"/>
</dbReference>
<organism evidence="3">
    <name type="scientific">Solibacter usitatus (strain Ellin6076)</name>
    <dbReference type="NCBI Taxonomy" id="234267"/>
    <lineage>
        <taxon>Bacteria</taxon>
        <taxon>Pseudomonadati</taxon>
        <taxon>Acidobacteriota</taxon>
        <taxon>Terriglobia</taxon>
        <taxon>Bryobacterales</taxon>
        <taxon>Solibacteraceae</taxon>
        <taxon>Candidatus Solibacter</taxon>
    </lineage>
</organism>
<reference evidence="3" key="1">
    <citation type="submission" date="2006-10" db="EMBL/GenBank/DDBJ databases">
        <title>Complete sequence of Solibacter usitatus Ellin6076.</title>
        <authorList>
            <consortium name="US DOE Joint Genome Institute"/>
            <person name="Copeland A."/>
            <person name="Lucas S."/>
            <person name="Lapidus A."/>
            <person name="Barry K."/>
            <person name="Detter J.C."/>
            <person name="Glavina del Rio T."/>
            <person name="Hammon N."/>
            <person name="Israni S."/>
            <person name="Dalin E."/>
            <person name="Tice H."/>
            <person name="Pitluck S."/>
            <person name="Thompson L.S."/>
            <person name="Brettin T."/>
            <person name="Bruce D."/>
            <person name="Han C."/>
            <person name="Tapia R."/>
            <person name="Gilna P."/>
            <person name="Schmutz J."/>
            <person name="Larimer F."/>
            <person name="Land M."/>
            <person name="Hauser L."/>
            <person name="Kyrpides N."/>
            <person name="Mikhailova N."/>
            <person name="Janssen P.H."/>
            <person name="Kuske C.R."/>
            <person name="Richardson P."/>
        </authorList>
    </citation>
    <scope>NUCLEOTIDE SEQUENCE</scope>
    <source>
        <strain evidence="3">Ellin6076</strain>
    </source>
</reference>
<dbReference type="GO" id="GO:0010411">
    <property type="term" value="P:xyloglucan metabolic process"/>
    <property type="evidence" value="ECO:0007669"/>
    <property type="project" value="TreeGrafter"/>
</dbReference>
<sequence length="340" mass="36834">MRLSGLQIVVIQSVAFACTAMLCEETGSELPGPVTLVQVDSHHQRTLLVGTATAQLFRSRDAGDTWSPVRFPGALRSTLHAMLIDPTTADVYLVAVSSETPQYAGVFRTVDEGATWQRLRDMEQKQVWALAFWKADARVVAAGAQDGVFLTSDGGDTWKRLASPGAPWPQPVVSLAFDPVDRKILYAGTPHLAWKTADGGATWGRIARGMKEDSDIFTIDVDPGRRERLFAGACSGIYSSLNGGGTWSSLERAVGAADRTYVIARAPDRRNLMFAGTSGGLIQSPDGGATWHRLTAETVRSIAFDPDDPRRIFVASDQGFLRSEDGGVHFRGIGDRLVKR</sequence>
<dbReference type="InterPro" id="IPR031778">
    <property type="entry name" value="Sortilin_N"/>
</dbReference>
<dbReference type="HOGENOM" id="CLU_058803_0_0_0"/>
<keyword evidence="3" id="KW-0378">Hydrolase</keyword>
<accession>Q01RK7</accession>
<dbReference type="SUPFAM" id="SSF110296">
    <property type="entry name" value="Oligoxyloglucan reducing end-specific cellobiohydrolase"/>
    <property type="match status" value="2"/>
</dbReference>
<dbReference type="PANTHER" id="PTHR43739:SF5">
    <property type="entry name" value="EXO-ALPHA-SIALIDASE"/>
    <property type="match status" value="1"/>
</dbReference>
<dbReference type="PANTHER" id="PTHR43739">
    <property type="entry name" value="XYLOGLUCANASE (EUROFUNG)"/>
    <property type="match status" value="1"/>
</dbReference>
<dbReference type="STRING" id="234267.Acid_6795"/>
<gene>
    <name evidence="3" type="ordered locus">Acid_6795</name>
</gene>